<organism evidence="1 2">
    <name type="scientific">Methylocaldum szegediense</name>
    <dbReference type="NCBI Taxonomy" id="73780"/>
    <lineage>
        <taxon>Bacteria</taxon>
        <taxon>Pseudomonadati</taxon>
        <taxon>Pseudomonadota</taxon>
        <taxon>Gammaproteobacteria</taxon>
        <taxon>Methylococcales</taxon>
        <taxon>Methylococcaceae</taxon>
        <taxon>Methylocaldum</taxon>
    </lineage>
</organism>
<evidence type="ECO:0000313" key="2">
    <source>
        <dbReference type="Proteomes" id="UP001162030"/>
    </source>
</evidence>
<proteinExistence type="predicted"/>
<reference evidence="1 2" key="1">
    <citation type="submission" date="2023-03" db="EMBL/GenBank/DDBJ databases">
        <authorList>
            <person name="Pearce D."/>
        </authorList>
    </citation>
    <scope>NUCLEOTIDE SEQUENCE [LARGE SCALE GENOMIC DNA]</scope>
    <source>
        <strain evidence="1">Msz</strain>
    </source>
</reference>
<dbReference type="Proteomes" id="UP001162030">
    <property type="component" value="Chromosome"/>
</dbReference>
<gene>
    <name evidence="1" type="ORF">MSZNOR_0418</name>
</gene>
<dbReference type="EMBL" id="OX458333">
    <property type="protein sequence ID" value="CAI8738501.1"/>
    <property type="molecule type" value="Genomic_DNA"/>
</dbReference>
<evidence type="ECO:0000313" key="1">
    <source>
        <dbReference type="EMBL" id="CAI8738501.1"/>
    </source>
</evidence>
<name>A0ABM9HWT4_9GAMM</name>
<protein>
    <submittedName>
        <fullName evidence="1">Uncharacterized protein</fullName>
    </submittedName>
</protein>
<accession>A0ABM9HWT4</accession>
<keyword evidence="2" id="KW-1185">Reference proteome</keyword>
<sequence>MTAPDTRAEAFRCAVEPEKDNVALYDGLLAATEEPGVRRSLQNPQSASRDRHLPAFECCVRRGR</sequence>